<protein>
    <submittedName>
        <fullName evidence="2">Uncharacterized protein</fullName>
    </submittedName>
</protein>
<evidence type="ECO:0000313" key="1">
    <source>
        <dbReference type="Proteomes" id="UP000036681"/>
    </source>
</evidence>
<reference evidence="2" key="1">
    <citation type="submission" date="2023-03" db="UniProtKB">
        <authorList>
            <consortium name="WormBaseParasite"/>
        </authorList>
    </citation>
    <scope>IDENTIFICATION</scope>
</reference>
<sequence length="92" mass="9921">MKNKGVGTLNESHRVITNALTILYPNLPFPLPPPSNIPSPCPKQNHLHLISFQPTALKSYCNSTFSKPSVFLPIIIALSSVENTYSGATSAS</sequence>
<evidence type="ECO:0000313" key="2">
    <source>
        <dbReference type="WBParaSite" id="ALUE_0000975101-mRNA-1"/>
    </source>
</evidence>
<keyword evidence="1" id="KW-1185">Reference proteome</keyword>
<name>A0A9J2PJI4_ASCLU</name>
<dbReference type="WBParaSite" id="ALUE_0000975101-mRNA-1">
    <property type="protein sequence ID" value="ALUE_0000975101-mRNA-1"/>
    <property type="gene ID" value="ALUE_0000975101"/>
</dbReference>
<accession>A0A9J2PJI4</accession>
<dbReference type="Proteomes" id="UP000036681">
    <property type="component" value="Unplaced"/>
</dbReference>
<dbReference type="AlphaFoldDB" id="A0A9J2PJI4"/>
<proteinExistence type="predicted"/>
<organism evidence="1 2">
    <name type="scientific">Ascaris lumbricoides</name>
    <name type="common">Giant roundworm</name>
    <dbReference type="NCBI Taxonomy" id="6252"/>
    <lineage>
        <taxon>Eukaryota</taxon>
        <taxon>Metazoa</taxon>
        <taxon>Ecdysozoa</taxon>
        <taxon>Nematoda</taxon>
        <taxon>Chromadorea</taxon>
        <taxon>Rhabditida</taxon>
        <taxon>Spirurina</taxon>
        <taxon>Ascaridomorpha</taxon>
        <taxon>Ascaridoidea</taxon>
        <taxon>Ascarididae</taxon>
        <taxon>Ascaris</taxon>
    </lineage>
</organism>